<dbReference type="Pfam" id="PF18480">
    <property type="entry name" value="DUF5615"/>
    <property type="match status" value="1"/>
</dbReference>
<reference evidence="3" key="1">
    <citation type="submission" date="2016-10" db="EMBL/GenBank/DDBJ databases">
        <authorList>
            <person name="Varghese N."/>
            <person name="Submissions S."/>
        </authorList>
    </citation>
    <scope>NUCLEOTIDE SEQUENCE [LARGE SCALE GENOMIC DNA]</scope>
    <source>
        <strain evidence="3">DSM 4002</strain>
    </source>
</reference>
<dbReference type="AlphaFoldDB" id="A0A1I4TDN3"/>
<dbReference type="InterPro" id="IPR041049">
    <property type="entry name" value="DUF5615"/>
</dbReference>
<accession>A0A1I4TDN3</accession>
<proteinExistence type="predicted"/>
<organism evidence="2 3">
    <name type="scientific">Flavobacterium succinicans</name>
    <dbReference type="NCBI Taxonomy" id="29536"/>
    <lineage>
        <taxon>Bacteria</taxon>
        <taxon>Pseudomonadati</taxon>
        <taxon>Bacteroidota</taxon>
        <taxon>Flavobacteriia</taxon>
        <taxon>Flavobacteriales</taxon>
        <taxon>Flavobacteriaceae</taxon>
        <taxon>Flavobacterium</taxon>
    </lineage>
</organism>
<protein>
    <submittedName>
        <fullName evidence="2">Predicted nuclease, contains PIN domain, potential toxin-antitoxin system component</fullName>
    </submittedName>
</protein>
<evidence type="ECO:0000259" key="1">
    <source>
        <dbReference type="Pfam" id="PF18480"/>
    </source>
</evidence>
<dbReference type="Proteomes" id="UP000182961">
    <property type="component" value="Unassembled WGS sequence"/>
</dbReference>
<dbReference type="EMBL" id="FOUT01000002">
    <property type="protein sequence ID" value="SFM74844.1"/>
    <property type="molecule type" value="Genomic_DNA"/>
</dbReference>
<dbReference type="RefSeq" id="WP_024980218.1">
    <property type="nucleotide sequence ID" value="NZ_CBCRUM010000008.1"/>
</dbReference>
<evidence type="ECO:0000313" key="2">
    <source>
        <dbReference type="EMBL" id="SFM74844.1"/>
    </source>
</evidence>
<name>A0A1I4TDN3_9FLAO</name>
<keyword evidence="3" id="KW-1185">Reference proteome</keyword>
<dbReference type="eggNOG" id="COG4634">
    <property type="taxonomic scope" value="Bacteria"/>
</dbReference>
<evidence type="ECO:0000313" key="3">
    <source>
        <dbReference type="Proteomes" id="UP000182961"/>
    </source>
</evidence>
<feature type="domain" description="DUF5615" evidence="1">
    <location>
        <begin position="3"/>
        <end position="105"/>
    </location>
</feature>
<gene>
    <name evidence="2" type="ORF">SAMN05444143_10280</name>
</gene>
<sequence>MLKFLIDVNLPYHLSIWNSDYFIHQKNINDEWFDEQIWVYAKENNLTIITKDVDFSNKMMLSNPPPKVIHIRFGNMKMKDFHENICKVWDSVVEMNARHKLVNVFKDRIEGIE</sequence>